<dbReference type="InterPro" id="IPR059066">
    <property type="entry name" value="Ig_Tag1-like_5th"/>
</dbReference>
<name>G3AVD6_SPAPN</name>
<evidence type="ECO:0000313" key="3">
    <source>
        <dbReference type="Proteomes" id="UP000000709"/>
    </source>
</evidence>
<dbReference type="Pfam" id="PF26153">
    <property type="entry name" value="LEA-2L_5"/>
    <property type="match status" value="1"/>
</dbReference>
<dbReference type="AlphaFoldDB" id="G3AVD6"/>
<dbReference type="GO" id="GO:0000329">
    <property type="term" value="C:fungal-type vacuole membrane"/>
    <property type="evidence" value="ECO:0007669"/>
    <property type="project" value="InterPro"/>
</dbReference>
<gene>
    <name evidence="2" type="ORF">SPAPADRAFT_63764</name>
</gene>
<accession>G3AVD6</accession>
<dbReference type="HOGENOM" id="CLU_794528_0_0_1"/>
<dbReference type="GeneID" id="18874903"/>
<dbReference type="OrthoDB" id="5596576at2759"/>
<feature type="domain" description="Tag1-like fifth Ig-like" evidence="1">
    <location>
        <begin position="254"/>
        <end position="358"/>
    </location>
</feature>
<dbReference type="Proteomes" id="UP000000709">
    <property type="component" value="Unassembled WGS sequence"/>
</dbReference>
<keyword evidence="3" id="KW-1185">Reference proteome</keyword>
<proteinExistence type="predicted"/>
<protein>
    <recommendedName>
        <fullName evidence="1">Tag1-like fifth Ig-like domain-containing protein</fullName>
    </recommendedName>
</protein>
<dbReference type="EMBL" id="GL996506">
    <property type="protein sequence ID" value="EGW30155.1"/>
    <property type="molecule type" value="Genomic_DNA"/>
</dbReference>
<reference evidence="2 3" key="1">
    <citation type="journal article" date="2011" name="Proc. Natl. Acad. Sci. U.S.A.">
        <title>Comparative genomics of xylose-fermenting fungi for enhanced biofuel production.</title>
        <authorList>
            <person name="Wohlbach D.J."/>
            <person name="Kuo A."/>
            <person name="Sato T.K."/>
            <person name="Potts K.M."/>
            <person name="Salamov A.A."/>
            <person name="LaButti K.M."/>
            <person name="Sun H."/>
            <person name="Clum A."/>
            <person name="Pangilinan J.L."/>
            <person name="Lindquist E.A."/>
            <person name="Lucas S."/>
            <person name="Lapidus A."/>
            <person name="Jin M."/>
            <person name="Gunawan C."/>
            <person name="Balan V."/>
            <person name="Dale B.E."/>
            <person name="Jeffries T.W."/>
            <person name="Zinkel R."/>
            <person name="Barry K.W."/>
            <person name="Grigoriev I.V."/>
            <person name="Gasch A.P."/>
        </authorList>
    </citation>
    <scope>NUCLEOTIDE SEQUENCE [LARGE SCALE GENOMIC DNA]</scope>
    <source>
        <strain evidence="3">NRRL Y-27907 / 11-Y1</strain>
    </source>
</reference>
<evidence type="ECO:0000259" key="1">
    <source>
        <dbReference type="Pfam" id="PF26153"/>
    </source>
</evidence>
<evidence type="ECO:0000313" key="2">
    <source>
        <dbReference type="EMBL" id="EGW30155.1"/>
    </source>
</evidence>
<dbReference type="eggNOG" id="ENOG502QZVV">
    <property type="taxonomic scope" value="Eukaryota"/>
</dbReference>
<dbReference type="PANTHER" id="PTHR35895">
    <property type="entry name" value="CHROMOSOME 16, WHOLE GENOME SHOTGUN SEQUENCE"/>
    <property type="match status" value="1"/>
</dbReference>
<sequence>MQGTSNSHNQISLSEDCCHISTNTDSELTIIDSVSLGKLVRDVISSIEYDPVLLDVNLYDLVIETPILNMTVTNFTLASIPLLPGPNNLLLLTENQDSDFLNQLNATVYSVLYVGSSPTSLELLVDMSIFNPTNITFDLPNEVLELGVIYNNTNLAYGTIKDVFIPQNEQVNMSVGCTIKSETNEDKAVLEYFLSEFVSGGYENSSIKINIGNNHVYNNPGLNKLVEQINITNLTIPNISLPLPEESEQVAVKSCPFIVQATIHIFSSEVELTVFNPIVNHELIVEVFQAEAKYKDVVLGYLQQRERLIVPPGIYKTPKLPIKINSIGMDVLKKAMNGELDVEVLAILNVQLDEFDVNLFYKGNGLKSKIGF</sequence>
<dbReference type="InParanoid" id="G3AVD6"/>
<organism evidence="3">
    <name type="scientific">Spathaspora passalidarum (strain NRRL Y-27907 / 11-Y1)</name>
    <dbReference type="NCBI Taxonomy" id="619300"/>
    <lineage>
        <taxon>Eukaryota</taxon>
        <taxon>Fungi</taxon>
        <taxon>Dikarya</taxon>
        <taxon>Ascomycota</taxon>
        <taxon>Saccharomycotina</taxon>
        <taxon>Pichiomycetes</taxon>
        <taxon>Debaryomycetaceae</taxon>
        <taxon>Spathaspora</taxon>
    </lineage>
</organism>
<dbReference type="InterPro" id="IPR046368">
    <property type="entry name" value="Tag1"/>
</dbReference>
<dbReference type="KEGG" id="spaa:SPAPADRAFT_63764"/>
<dbReference type="RefSeq" id="XP_007377921.1">
    <property type="nucleotide sequence ID" value="XM_007377859.1"/>
</dbReference>
<dbReference type="OMA" id="PHFIADA"/>
<dbReference type="PANTHER" id="PTHR35895:SF3">
    <property type="entry name" value="PRE-RRNA PROCESSING PROTEIN"/>
    <property type="match status" value="1"/>
</dbReference>